<gene>
    <name evidence="1" type="ORF">FEN17_06905</name>
</gene>
<organism evidence="1 2">
    <name type="scientific">Dyadobacter luticola</name>
    <dbReference type="NCBI Taxonomy" id="1979387"/>
    <lineage>
        <taxon>Bacteria</taxon>
        <taxon>Pseudomonadati</taxon>
        <taxon>Bacteroidota</taxon>
        <taxon>Cytophagia</taxon>
        <taxon>Cytophagales</taxon>
        <taxon>Spirosomataceae</taxon>
        <taxon>Dyadobacter</taxon>
    </lineage>
</organism>
<dbReference type="EMBL" id="VCEJ01000002">
    <property type="protein sequence ID" value="TLV03335.1"/>
    <property type="molecule type" value="Genomic_DNA"/>
</dbReference>
<evidence type="ECO:0000313" key="2">
    <source>
        <dbReference type="Proteomes" id="UP000306402"/>
    </source>
</evidence>
<dbReference type="AlphaFoldDB" id="A0A5R9L4Y4"/>
<dbReference type="RefSeq" id="WP_138364543.1">
    <property type="nucleotide sequence ID" value="NZ_VCEJ01000002.1"/>
</dbReference>
<proteinExistence type="predicted"/>
<comment type="caution">
    <text evidence="1">The sequence shown here is derived from an EMBL/GenBank/DDBJ whole genome shotgun (WGS) entry which is preliminary data.</text>
</comment>
<protein>
    <submittedName>
        <fullName evidence="1">Uncharacterized protein</fullName>
    </submittedName>
</protein>
<name>A0A5R9L4Y4_9BACT</name>
<dbReference type="Proteomes" id="UP000306402">
    <property type="component" value="Unassembled WGS sequence"/>
</dbReference>
<keyword evidence="2" id="KW-1185">Reference proteome</keyword>
<evidence type="ECO:0000313" key="1">
    <source>
        <dbReference type="EMBL" id="TLV03335.1"/>
    </source>
</evidence>
<sequence>MKHEKEVTLETGRTIKIILSEAVRPNNHEVMLDLDVLIRDPKDEDFHPPIEQTHPKYWKLKSMDSEKSRQMQIKYSGITDKLIRKAIKEFRQN</sequence>
<reference evidence="1 2" key="1">
    <citation type="submission" date="2019-05" db="EMBL/GenBank/DDBJ databases">
        <authorList>
            <person name="Qu J.-H."/>
        </authorList>
    </citation>
    <scope>NUCLEOTIDE SEQUENCE [LARGE SCALE GENOMIC DNA]</scope>
    <source>
        <strain evidence="1 2">T17</strain>
    </source>
</reference>
<dbReference type="OrthoDB" id="959738at2"/>
<accession>A0A5R9L4Y4</accession>